<feature type="domain" description="DUF7586" evidence="2">
    <location>
        <begin position="353"/>
        <end position="436"/>
    </location>
</feature>
<dbReference type="InterPro" id="IPR012338">
    <property type="entry name" value="Beta-lactam/transpept-like"/>
</dbReference>
<reference evidence="4" key="1">
    <citation type="submission" date="2016-10" db="EMBL/GenBank/DDBJ databases">
        <authorList>
            <person name="Varghese N."/>
            <person name="Submissions S."/>
        </authorList>
    </citation>
    <scope>NUCLEOTIDE SEQUENCE [LARGE SCALE GENOMIC DNA]</scope>
    <source>
        <strain evidence="4">DSM 21743</strain>
    </source>
</reference>
<evidence type="ECO:0000313" key="4">
    <source>
        <dbReference type="Proteomes" id="UP000198825"/>
    </source>
</evidence>
<dbReference type="SUPFAM" id="SSF56601">
    <property type="entry name" value="beta-lactamase/transpeptidase-like"/>
    <property type="match status" value="1"/>
</dbReference>
<dbReference type="STRING" id="546874.SAMN04488544_0283"/>
<evidence type="ECO:0000259" key="1">
    <source>
        <dbReference type="Pfam" id="PF00144"/>
    </source>
</evidence>
<accession>A0A1H2LK03</accession>
<dbReference type="InterPro" id="IPR001466">
    <property type="entry name" value="Beta-lactam-related"/>
</dbReference>
<protein>
    <submittedName>
        <fullName evidence="3">CubicO group peptidase, beta-lactamase class C family</fullName>
    </submittedName>
</protein>
<proteinExistence type="predicted"/>
<dbReference type="InterPro" id="IPR050491">
    <property type="entry name" value="AmpC-like"/>
</dbReference>
<dbReference type="Pfam" id="PF24491">
    <property type="entry name" value="DUF7586"/>
    <property type="match status" value="1"/>
</dbReference>
<dbReference type="OrthoDB" id="3863176at2"/>
<dbReference type="PANTHER" id="PTHR46825:SF7">
    <property type="entry name" value="D-ALANYL-D-ALANINE CARBOXYPEPTIDASE"/>
    <property type="match status" value="1"/>
</dbReference>
<evidence type="ECO:0000313" key="3">
    <source>
        <dbReference type="EMBL" id="SDU80911.1"/>
    </source>
</evidence>
<dbReference type="EMBL" id="LT629799">
    <property type="protein sequence ID" value="SDU80911.1"/>
    <property type="molecule type" value="Genomic_DNA"/>
</dbReference>
<sequence>MVAVTDAPPLLESTRRALDHRLARAQAEGRAPSFVAGLVRDGELVWTGSSGTVDGAAPTPDTQYRIGSITKTFVAVLVLRLRDEGRLDLGDRVETHLPGTSVGDRTVLQLLSHTAGIASETPSPWWERTDGAVRPALADVLGPEPGRLLAGRHFHYSNAGFAVLGALVERLRGRPFGEVLAAEVLEPLGLRRTTLMPVAPHAQGFAVHPWADLLLPEPAHDAGLMAPAGQLWSTVADLSRFAAFLLDGDDRVLSLDSLREMREPVARTDPEAGGYGLGLQASGGKHGLVGHGGSMPGFLAGLDLAPDAGLALVAFANATSGPDVGALVEDLFEAVVSAEPRFPEAWAPLPEAEPALVALTGPWYWGAAPFAIKLHADRYLELVTLGNRGRESRFRPQADGTWTGRDGYYRGETLTVVRDADGAVTHLDLASFVLTREPYAPADVVPGGVGPTGWGTSPEV</sequence>
<dbReference type="AlphaFoldDB" id="A0A1H2LK03"/>
<name>A0A1H2LK03_9ACTN</name>
<feature type="domain" description="Beta-lactamase-related" evidence="1">
    <location>
        <begin position="19"/>
        <end position="323"/>
    </location>
</feature>
<evidence type="ECO:0000259" key="2">
    <source>
        <dbReference type="Pfam" id="PF24491"/>
    </source>
</evidence>
<dbReference type="Pfam" id="PF00144">
    <property type="entry name" value="Beta-lactamase"/>
    <property type="match status" value="1"/>
</dbReference>
<dbReference type="PANTHER" id="PTHR46825">
    <property type="entry name" value="D-ALANYL-D-ALANINE-CARBOXYPEPTIDASE/ENDOPEPTIDASE AMPH"/>
    <property type="match status" value="1"/>
</dbReference>
<dbReference type="InterPro" id="IPR056008">
    <property type="entry name" value="DUF7586"/>
</dbReference>
<gene>
    <name evidence="3" type="ORF">SAMN04488544_0283</name>
</gene>
<organism evidence="3 4">
    <name type="scientific">Microlunatus sagamiharensis</name>
    <dbReference type="NCBI Taxonomy" id="546874"/>
    <lineage>
        <taxon>Bacteria</taxon>
        <taxon>Bacillati</taxon>
        <taxon>Actinomycetota</taxon>
        <taxon>Actinomycetes</taxon>
        <taxon>Propionibacteriales</taxon>
        <taxon>Propionibacteriaceae</taxon>
        <taxon>Microlunatus</taxon>
    </lineage>
</organism>
<keyword evidence="4" id="KW-1185">Reference proteome</keyword>
<dbReference type="Proteomes" id="UP000198825">
    <property type="component" value="Chromosome I"/>
</dbReference>
<dbReference type="Gene3D" id="3.40.710.10">
    <property type="entry name" value="DD-peptidase/beta-lactamase superfamily"/>
    <property type="match status" value="1"/>
</dbReference>